<dbReference type="PANTHER" id="PTHR30290">
    <property type="entry name" value="PERIPLASMIC BINDING COMPONENT OF ABC TRANSPORTER"/>
    <property type="match status" value="1"/>
</dbReference>
<feature type="domain" description="Solute-binding protein family 5" evidence="6">
    <location>
        <begin position="79"/>
        <end position="418"/>
    </location>
</feature>
<protein>
    <submittedName>
        <fullName evidence="7">ABC transporter substrate-binding protein</fullName>
    </submittedName>
</protein>
<comment type="similarity">
    <text evidence="2">Belongs to the bacterial solute-binding protein 5 family.</text>
</comment>
<name>A0ABW4SW99_9ACTN</name>
<dbReference type="Proteomes" id="UP001597368">
    <property type="component" value="Unassembled WGS sequence"/>
</dbReference>
<comment type="caution">
    <text evidence="7">The sequence shown here is derived from an EMBL/GenBank/DDBJ whole genome shotgun (WGS) entry which is preliminary data.</text>
</comment>
<organism evidence="7 8">
    <name type="scientific">Nonomuraea mangrovi</name>
    <dbReference type="NCBI Taxonomy" id="2316207"/>
    <lineage>
        <taxon>Bacteria</taxon>
        <taxon>Bacillati</taxon>
        <taxon>Actinomycetota</taxon>
        <taxon>Actinomycetes</taxon>
        <taxon>Streptosporangiales</taxon>
        <taxon>Streptosporangiaceae</taxon>
        <taxon>Nonomuraea</taxon>
    </lineage>
</organism>
<evidence type="ECO:0000256" key="3">
    <source>
        <dbReference type="ARBA" id="ARBA00022448"/>
    </source>
</evidence>
<dbReference type="InterPro" id="IPR030678">
    <property type="entry name" value="Peptide/Ni-bd"/>
</dbReference>
<dbReference type="Gene3D" id="3.10.105.10">
    <property type="entry name" value="Dipeptide-binding Protein, Domain 3"/>
    <property type="match status" value="1"/>
</dbReference>
<proteinExistence type="inferred from homology"/>
<evidence type="ECO:0000256" key="2">
    <source>
        <dbReference type="ARBA" id="ARBA00005695"/>
    </source>
</evidence>
<evidence type="ECO:0000256" key="5">
    <source>
        <dbReference type="SAM" id="SignalP"/>
    </source>
</evidence>
<reference evidence="8" key="1">
    <citation type="journal article" date="2019" name="Int. J. Syst. Evol. Microbiol.">
        <title>The Global Catalogue of Microorganisms (GCM) 10K type strain sequencing project: providing services to taxonomists for standard genome sequencing and annotation.</title>
        <authorList>
            <consortium name="The Broad Institute Genomics Platform"/>
            <consortium name="The Broad Institute Genome Sequencing Center for Infectious Disease"/>
            <person name="Wu L."/>
            <person name="Ma J."/>
        </authorList>
    </citation>
    <scope>NUCLEOTIDE SEQUENCE [LARGE SCALE GENOMIC DNA]</scope>
    <source>
        <strain evidence="8">ICMP 6774ER</strain>
    </source>
</reference>
<dbReference type="Gene3D" id="3.40.190.10">
    <property type="entry name" value="Periplasmic binding protein-like II"/>
    <property type="match status" value="1"/>
</dbReference>
<evidence type="ECO:0000259" key="6">
    <source>
        <dbReference type="Pfam" id="PF00496"/>
    </source>
</evidence>
<keyword evidence="8" id="KW-1185">Reference proteome</keyword>
<sequence length="507" mass="53667">MPVSNRTAAVAALAVLTLLGTACSGGGSTSAPAGEKVLTLSAPADVSSWDPAMGAGATSVVYLQAVYSSLTTLNPDLSITPGLASGWTYDTGKTTLTMKLRDNVVFSDGTKLDAAAVKANLDRGRATTGPTQSALATVASVDVTNPTEVVVKLKKPDPGLLFNLSLVPGMIASPKAFGTLKTNPVGSGPYLLDLSASTRGSSYTFTRNAKYNLPVTYGFDKLQVKALPDTNAMLTAATSGQVDTGGIPMSGLNAAKAAGLQYKEMTGLILGMWIVDRAGKLAPPLAKLKVRQAINHGLDAEGILRSVGGGSGRRTTQMFAAGSPAFVDELNARYPYDPAKAKKLLAEAGYPNGFTLTLPSENAYVPTLYPVVAQQLAQIGIKVVYKPVSTNQITQQYLAGTYPAFMYTYTATQNWIDASLFLAAGGVFNPFHVDDQTISKLMEEISVADEAKQAELFKELNTYVVDQAWFAPLYSSTSLLVWNRSKVKIDVPDTQLFVFLRDYQPAV</sequence>
<dbReference type="EMBL" id="JBHUFV010000033">
    <property type="protein sequence ID" value="MFD1933501.1"/>
    <property type="molecule type" value="Genomic_DNA"/>
</dbReference>
<dbReference type="RefSeq" id="WP_379573544.1">
    <property type="nucleotide sequence ID" value="NZ_JBHUFV010000033.1"/>
</dbReference>
<dbReference type="PIRSF" id="PIRSF002741">
    <property type="entry name" value="MppA"/>
    <property type="match status" value="1"/>
</dbReference>
<dbReference type="Pfam" id="PF00496">
    <property type="entry name" value="SBP_bac_5"/>
    <property type="match status" value="1"/>
</dbReference>
<accession>A0ABW4SW99</accession>
<feature type="chain" id="PRO_5045615548" evidence="5">
    <location>
        <begin position="34"/>
        <end position="507"/>
    </location>
</feature>
<gene>
    <name evidence="7" type="ORF">ACFSKW_18755</name>
</gene>
<keyword evidence="3" id="KW-0813">Transport</keyword>
<dbReference type="PROSITE" id="PS51257">
    <property type="entry name" value="PROKAR_LIPOPROTEIN"/>
    <property type="match status" value="1"/>
</dbReference>
<evidence type="ECO:0000313" key="7">
    <source>
        <dbReference type="EMBL" id="MFD1933501.1"/>
    </source>
</evidence>
<dbReference type="InterPro" id="IPR000914">
    <property type="entry name" value="SBP_5_dom"/>
</dbReference>
<evidence type="ECO:0000256" key="1">
    <source>
        <dbReference type="ARBA" id="ARBA00004196"/>
    </source>
</evidence>
<dbReference type="InterPro" id="IPR039424">
    <property type="entry name" value="SBP_5"/>
</dbReference>
<dbReference type="SUPFAM" id="SSF53850">
    <property type="entry name" value="Periplasmic binding protein-like II"/>
    <property type="match status" value="1"/>
</dbReference>
<evidence type="ECO:0000313" key="8">
    <source>
        <dbReference type="Proteomes" id="UP001597368"/>
    </source>
</evidence>
<feature type="signal peptide" evidence="5">
    <location>
        <begin position="1"/>
        <end position="33"/>
    </location>
</feature>
<keyword evidence="4 5" id="KW-0732">Signal</keyword>
<comment type="subcellular location">
    <subcellularLocation>
        <location evidence="1">Cell envelope</location>
    </subcellularLocation>
</comment>
<evidence type="ECO:0000256" key="4">
    <source>
        <dbReference type="ARBA" id="ARBA00022729"/>
    </source>
</evidence>
<dbReference type="PANTHER" id="PTHR30290:SF10">
    <property type="entry name" value="PERIPLASMIC OLIGOPEPTIDE-BINDING PROTEIN-RELATED"/>
    <property type="match status" value="1"/>
</dbReference>